<dbReference type="EMBL" id="QGGR01000010">
    <property type="protein sequence ID" value="PWK46166.1"/>
    <property type="molecule type" value="Genomic_DNA"/>
</dbReference>
<evidence type="ECO:0000313" key="10">
    <source>
        <dbReference type="Proteomes" id="UP000245697"/>
    </source>
</evidence>
<evidence type="ECO:0000256" key="5">
    <source>
        <dbReference type="ARBA" id="ARBA00023002"/>
    </source>
</evidence>
<comment type="cofactor">
    <cofactor evidence="1 8">
        <name>heme</name>
        <dbReference type="ChEBI" id="CHEBI:30413"/>
    </cofactor>
</comment>
<evidence type="ECO:0000313" key="9">
    <source>
        <dbReference type="EMBL" id="PWK46166.1"/>
    </source>
</evidence>
<dbReference type="OrthoDB" id="9764248at2"/>
<dbReference type="RefSeq" id="WP_109595573.1">
    <property type="nucleotide sequence ID" value="NZ_BONA01000054.1"/>
</dbReference>
<proteinExistence type="inferred from homology"/>
<accession>A0A316FET3</accession>
<dbReference type="InterPro" id="IPR002401">
    <property type="entry name" value="Cyt_P450_E_grp-I"/>
</dbReference>
<dbReference type="CDD" id="cd11067">
    <property type="entry name" value="CYP152"/>
    <property type="match status" value="1"/>
</dbReference>
<dbReference type="PRINTS" id="PR00463">
    <property type="entry name" value="EP450I"/>
</dbReference>
<dbReference type="GO" id="GO:0005506">
    <property type="term" value="F:iron ion binding"/>
    <property type="evidence" value="ECO:0007669"/>
    <property type="project" value="InterPro"/>
</dbReference>
<evidence type="ECO:0000256" key="6">
    <source>
        <dbReference type="ARBA" id="ARBA00023004"/>
    </source>
</evidence>
<keyword evidence="4 8" id="KW-0479">Metal-binding</keyword>
<name>A0A316FET3_9ACTN</name>
<dbReference type="AlphaFoldDB" id="A0A316FET3"/>
<dbReference type="Proteomes" id="UP000245697">
    <property type="component" value="Unassembled WGS sequence"/>
</dbReference>
<dbReference type="InterPro" id="IPR001128">
    <property type="entry name" value="Cyt_P450"/>
</dbReference>
<dbReference type="PANTHER" id="PTHR24286:SF24">
    <property type="entry name" value="LANOSTEROL 14-ALPHA DEMETHYLASE"/>
    <property type="match status" value="1"/>
</dbReference>
<evidence type="ECO:0000256" key="4">
    <source>
        <dbReference type="ARBA" id="ARBA00022723"/>
    </source>
</evidence>
<gene>
    <name evidence="9" type="ORF">BC793_110159</name>
</gene>
<keyword evidence="3 8" id="KW-0349">Heme</keyword>
<dbReference type="GO" id="GO:0004497">
    <property type="term" value="F:monooxygenase activity"/>
    <property type="evidence" value="ECO:0007669"/>
    <property type="project" value="UniProtKB-KW"/>
</dbReference>
<keyword evidence="6 8" id="KW-0408">Iron</keyword>
<feature type="binding site" description="axial binding residue" evidence="8">
    <location>
        <position position="352"/>
    </location>
    <ligand>
        <name>heme</name>
        <dbReference type="ChEBI" id="CHEBI:30413"/>
    </ligand>
    <ligandPart>
        <name>Fe</name>
        <dbReference type="ChEBI" id="CHEBI:18248"/>
    </ligandPart>
</feature>
<dbReference type="SUPFAM" id="SSF48264">
    <property type="entry name" value="Cytochrome P450"/>
    <property type="match status" value="1"/>
</dbReference>
<organism evidence="9 10">
    <name type="scientific">Actinoplanes xinjiangensis</name>
    <dbReference type="NCBI Taxonomy" id="512350"/>
    <lineage>
        <taxon>Bacteria</taxon>
        <taxon>Bacillati</taxon>
        <taxon>Actinomycetota</taxon>
        <taxon>Actinomycetes</taxon>
        <taxon>Micromonosporales</taxon>
        <taxon>Micromonosporaceae</taxon>
        <taxon>Actinoplanes</taxon>
    </lineage>
</organism>
<dbReference type="GO" id="GO:0016705">
    <property type="term" value="F:oxidoreductase activity, acting on paired donors, with incorporation or reduction of molecular oxygen"/>
    <property type="evidence" value="ECO:0007669"/>
    <property type="project" value="InterPro"/>
</dbReference>
<keyword evidence="5" id="KW-0560">Oxidoreductase</keyword>
<reference evidence="9 10" key="1">
    <citation type="submission" date="2018-05" db="EMBL/GenBank/DDBJ databases">
        <title>Genomic Encyclopedia of Archaeal and Bacterial Type Strains, Phase II (KMG-II): from individual species to whole genera.</title>
        <authorList>
            <person name="Goeker M."/>
        </authorList>
    </citation>
    <scope>NUCLEOTIDE SEQUENCE [LARGE SCALE GENOMIC DNA]</scope>
    <source>
        <strain evidence="9 10">DSM 45184</strain>
    </source>
</reference>
<evidence type="ECO:0000256" key="8">
    <source>
        <dbReference type="PIRSR" id="PIRSR602401-1"/>
    </source>
</evidence>
<dbReference type="PANTHER" id="PTHR24286">
    <property type="entry name" value="CYTOCHROME P450 26"/>
    <property type="match status" value="1"/>
</dbReference>
<protein>
    <submittedName>
        <fullName evidence="9">Fatty-acid peroxygenase</fullName>
    </submittedName>
</protein>
<dbReference type="InterPro" id="IPR036396">
    <property type="entry name" value="Cyt_P450_sf"/>
</dbReference>
<dbReference type="GO" id="GO:0020037">
    <property type="term" value="F:heme binding"/>
    <property type="evidence" value="ECO:0007669"/>
    <property type="project" value="InterPro"/>
</dbReference>
<sequence>MADLDQTLAVALKGYAWLPDLRRRAGGGPVRTRVMGQPAVGVCGAAAARFFYAPGNLERHTALPGLVVHTLFGAGAVHTLDGDDHLRRKALFTSLLSGDGIDRLAKIAGEEFDAAADGWRGGPPVRLFDESARVIARAVSRWVGMPLEDREIVTLARDCVAMVDGFATAGPRAARALVARRAQEHRLSKIISGVREKPLTTSPLSVIAHHSDDGTPLDPRVAAVELLNVIRPAIAVAWFVAFAAHAMDMWPRHQSRLRAGDDEYTLAFTHEVRRFYPFAPFLGGRATRDLFFHGEPIPAGTLVLLDVYGQNHDPELWTDPYRFDPDRFLDREIGEFDLIPQGGGDPRTGHRCPGEKITIALLGTLSRRLAALDHYLPPQDTGIDLSRIPARPRDRIRLVVPEHRMSAPVPAVSASRSPVSGES</sequence>
<dbReference type="GO" id="GO:0016125">
    <property type="term" value="P:sterol metabolic process"/>
    <property type="evidence" value="ECO:0007669"/>
    <property type="project" value="TreeGrafter"/>
</dbReference>
<comment type="similarity">
    <text evidence="2">Belongs to the cytochrome P450 family.</text>
</comment>
<dbReference type="Pfam" id="PF00067">
    <property type="entry name" value="p450"/>
    <property type="match status" value="1"/>
</dbReference>
<keyword evidence="10" id="KW-1185">Reference proteome</keyword>
<dbReference type="Gene3D" id="1.10.630.10">
    <property type="entry name" value="Cytochrome P450"/>
    <property type="match status" value="1"/>
</dbReference>
<comment type="caution">
    <text evidence="9">The sequence shown here is derived from an EMBL/GenBank/DDBJ whole genome shotgun (WGS) entry which is preliminary data.</text>
</comment>
<evidence type="ECO:0000256" key="7">
    <source>
        <dbReference type="ARBA" id="ARBA00023033"/>
    </source>
</evidence>
<evidence type="ECO:0000256" key="1">
    <source>
        <dbReference type="ARBA" id="ARBA00001971"/>
    </source>
</evidence>
<evidence type="ECO:0000256" key="3">
    <source>
        <dbReference type="ARBA" id="ARBA00022617"/>
    </source>
</evidence>
<keyword evidence="7" id="KW-0503">Monooxygenase</keyword>
<evidence type="ECO:0000256" key="2">
    <source>
        <dbReference type="ARBA" id="ARBA00010617"/>
    </source>
</evidence>